<protein>
    <recommendedName>
        <fullName evidence="1">HTH cro/C1-type domain-containing protein</fullName>
    </recommendedName>
</protein>
<evidence type="ECO:0000259" key="1">
    <source>
        <dbReference type="PROSITE" id="PS50943"/>
    </source>
</evidence>
<dbReference type="SUPFAM" id="SSF47413">
    <property type="entry name" value="lambda repressor-like DNA-binding domains"/>
    <property type="match status" value="1"/>
</dbReference>
<dbReference type="InterPro" id="IPR001387">
    <property type="entry name" value="Cro/C1-type_HTH"/>
</dbReference>
<dbReference type="Gene3D" id="1.10.260.40">
    <property type="entry name" value="lambda repressor-like DNA-binding domains"/>
    <property type="match status" value="1"/>
</dbReference>
<reference evidence="2 3" key="1">
    <citation type="journal article" date="2019" name="Nat. Microbiol.">
        <title>Mediterranean grassland soil C-N compound turnover is dependent on rainfall and depth, and is mediated by genomically divergent microorganisms.</title>
        <authorList>
            <person name="Diamond S."/>
            <person name="Andeer P.F."/>
            <person name="Li Z."/>
            <person name="Crits-Christoph A."/>
            <person name="Burstein D."/>
            <person name="Anantharaman K."/>
            <person name="Lane K.R."/>
            <person name="Thomas B.C."/>
            <person name="Pan C."/>
            <person name="Northen T.R."/>
            <person name="Banfield J.F."/>
        </authorList>
    </citation>
    <scope>NUCLEOTIDE SEQUENCE [LARGE SCALE GENOMIC DNA]</scope>
    <source>
        <strain evidence="2">WS_6</strain>
    </source>
</reference>
<name>A0A538T8Y6_UNCEI</name>
<dbReference type="CDD" id="cd00093">
    <property type="entry name" value="HTH_XRE"/>
    <property type="match status" value="1"/>
</dbReference>
<sequence length="185" mass="21272">MCANKVETRSVPKYHYRESGLDNIWLEGGVIETICPACKHRLVAVLKEQQLLQLIARDLLMRPGFLTGKEIRYLRKACGLTQAELAEQLHLDRRETVAEWEGQEEAKRAQGWEYALRAVLLESFEATLSKDNHLSSAQDAELTKFREAFAAAYSEFFAKQKKPPKVLRFTKRRDWQRPAPGRKAA</sequence>
<proteinExistence type="predicted"/>
<gene>
    <name evidence="2" type="ORF">E6K76_03015</name>
</gene>
<feature type="domain" description="HTH cro/C1-type" evidence="1">
    <location>
        <begin position="71"/>
        <end position="101"/>
    </location>
</feature>
<dbReference type="PROSITE" id="PS50943">
    <property type="entry name" value="HTH_CROC1"/>
    <property type="match status" value="1"/>
</dbReference>
<dbReference type="GO" id="GO:0003677">
    <property type="term" value="F:DNA binding"/>
    <property type="evidence" value="ECO:0007669"/>
    <property type="project" value="InterPro"/>
</dbReference>
<dbReference type="AlphaFoldDB" id="A0A538T8Y6"/>
<dbReference type="Proteomes" id="UP000316852">
    <property type="component" value="Unassembled WGS sequence"/>
</dbReference>
<evidence type="ECO:0000313" key="3">
    <source>
        <dbReference type="Proteomes" id="UP000316852"/>
    </source>
</evidence>
<comment type="caution">
    <text evidence="2">The sequence shown here is derived from an EMBL/GenBank/DDBJ whole genome shotgun (WGS) entry which is preliminary data.</text>
</comment>
<dbReference type="InterPro" id="IPR010982">
    <property type="entry name" value="Lambda_DNA-bd_dom_sf"/>
</dbReference>
<evidence type="ECO:0000313" key="2">
    <source>
        <dbReference type="EMBL" id="TMQ60103.1"/>
    </source>
</evidence>
<accession>A0A538T8Y6</accession>
<dbReference type="EMBL" id="VBOW01000017">
    <property type="protein sequence ID" value="TMQ60103.1"/>
    <property type="molecule type" value="Genomic_DNA"/>
</dbReference>
<organism evidence="2 3">
    <name type="scientific">Eiseniibacteriota bacterium</name>
    <dbReference type="NCBI Taxonomy" id="2212470"/>
    <lineage>
        <taxon>Bacteria</taxon>
        <taxon>Candidatus Eiseniibacteriota</taxon>
    </lineage>
</organism>